<gene>
    <name evidence="1" type="ORF">MM415A01973_0005</name>
</gene>
<sequence length="57" mass="6293">MNNTAIKQTKVICSNYGGPECEECKFNHVTNGERGKKFFCTCAMNDMSGDTVTLVEP</sequence>
<evidence type="ECO:0000313" key="1">
    <source>
        <dbReference type="EMBL" id="QJA74530.1"/>
    </source>
</evidence>
<dbReference type="EMBL" id="MT142104">
    <property type="protein sequence ID" value="QJA74530.1"/>
    <property type="molecule type" value="Genomic_DNA"/>
</dbReference>
<organism evidence="1">
    <name type="scientific">viral metagenome</name>
    <dbReference type="NCBI Taxonomy" id="1070528"/>
    <lineage>
        <taxon>unclassified sequences</taxon>
        <taxon>metagenomes</taxon>
        <taxon>organismal metagenomes</taxon>
    </lineage>
</organism>
<dbReference type="AlphaFoldDB" id="A0A6M3JWW3"/>
<name>A0A6M3JWW3_9ZZZZ</name>
<reference evidence="1" key="1">
    <citation type="submission" date="2020-03" db="EMBL/GenBank/DDBJ databases">
        <title>The deep terrestrial virosphere.</title>
        <authorList>
            <person name="Holmfeldt K."/>
            <person name="Nilsson E."/>
            <person name="Simone D."/>
            <person name="Lopez-Fernandez M."/>
            <person name="Wu X."/>
            <person name="de Brujin I."/>
            <person name="Lundin D."/>
            <person name="Andersson A."/>
            <person name="Bertilsson S."/>
            <person name="Dopson M."/>
        </authorList>
    </citation>
    <scope>NUCLEOTIDE SEQUENCE</scope>
    <source>
        <strain evidence="1">MM415A01973</strain>
    </source>
</reference>
<protein>
    <submittedName>
        <fullName evidence="1">Uncharacterized protein</fullName>
    </submittedName>
</protein>
<accession>A0A6M3JWW3</accession>
<proteinExistence type="predicted"/>